<evidence type="ECO:0000256" key="1">
    <source>
        <dbReference type="SAM" id="MobiDB-lite"/>
    </source>
</evidence>
<proteinExistence type="predicted"/>
<feature type="compositionally biased region" description="Basic and acidic residues" evidence="1">
    <location>
        <begin position="106"/>
        <end position="119"/>
    </location>
</feature>
<protein>
    <submittedName>
        <fullName evidence="2">Uncharacterized protein</fullName>
    </submittedName>
</protein>
<evidence type="ECO:0000313" key="3">
    <source>
        <dbReference type="Proteomes" id="UP000265520"/>
    </source>
</evidence>
<dbReference type="AlphaFoldDB" id="A0A392MLF6"/>
<dbReference type="EMBL" id="LXQA010012972">
    <property type="protein sequence ID" value="MCH87819.1"/>
    <property type="molecule type" value="Genomic_DNA"/>
</dbReference>
<keyword evidence="3" id="KW-1185">Reference proteome</keyword>
<reference evidence="2 3" key="1">
    <citation type="journal article" date="2018" name="Front. Plant Sci.">
        <title>Red Clover (Trifolium pratense) and Zigzag Clover (T. medium) - A Picture of Genomic Similarities and Differences.</title>
        <authorList>
            <person name="Dluhosova J."/>
            <person name="Istvanek J."/>
            <person name="Nedelnik J."/>
            <person name="Repkova J."/>
        </authorList>
    </citation>
    <scope>NUCLEOTIDE SEQUENCE [LARGE SCALE GENOMIC DNA]</scope>
    <source>
        <strain evidence="3">cv. 10/8</strain>
        <tissue evidence="2">Leaf</tissue>
    </source>
</reference>
<dbReference type="Proteomes" id="UP000265520">
    <property type="component" value="Unassembled WGS sequence"/>
</dbReference>
<gene>
    <name evidence="2" type="ORF">A2U01_0008700</name>
</gene>
<sequence>MEAALAPGKGEGQFTRGATTRAELVGQVNIVLGELSKAAKLGFSRAVEQLEILNPGLKTEGSGFWRKVEDGEVVLPPENVDKEKEDAEVEEAANVEEGEDDEMEQNQEHPIVDEHKDDGEEHEDESS</sequence>
<feature type="region of interest" description="Disordered" evidence="1">
    <location>
        <begin position="77"/>
        <end position="127"/>
    </location>
</feature>
<comment type="caution">
    <text evidence="2">The sequence shown here is derived from an EMBL/GenBank/DDBJ whole genome shotgun (WGS) entry which is preliminary data.</text>
</comment>
<evidence type="ECO:0000313" key="2">
    <source>
        <dbReference type="EMBL" id="MCH87819.1"/>
    </source>
</evidence>
<feature type="compositionally biased region" description="Acidic residues" evidence="1">
    <location>
        <begin position="86"/>
        <end position="105"/>
    </location>
</feature>
<organism evidence="2 3">
    <name type="scientific">Trifolium medium</name>
    <dbReference type="NCBI Taxonomy" id="97028"/>
    <lineage>
        <taxon>Eukaryota</taxon>
        <taxon>Viridiplantae</taxon>
        <taxon>Streptophyta</taxon>
        <taxon>Embryophyta</taxon>
        <taxon>Tracheophyta</taxon>
        <taxon>Spermatophyta</taxon>
        <taxon>Magnoliopsida</taxon>
        <taxon>eudicotyledons</taxon>
        <taxon>Gunneridae</taxon>
        <taxon>Pentapetalae</taxon>
        <taxon>rosids</taxon>
        <taxon>fabids</taxon>
        <taxon>Fabales</taxon>
        <taxon>Fabaceae</taxon>
        <taxon>Papilionoideae</taxon>
        <taxon>50 kb inversion clade</taxon>
        <taxon>NPAAA clade</taxon>
        <taxon>Hologalegina</taxon>
        <taxon>IRL clade</taxon>
        <taxon>Trifolieae</taxon>
        <taxon>Trifolium</taxon>
    </lineage>
</organism>
<accession>A0A392MLF6</accession>
<name>A0A392MLF6_9FABA</name>